<gene>
    <name evidence="2" type="ORF">SAMN05428642_102431</name>
</gene>
<dbReference type="STRING" id="369401.SAMN05428642_102431"/>
<evidence type="ECO:0000313" key="2">
    <source>
        <dbReference type="EMBL" id="SFZ91924.1"/>
    </source>
</evidence>
<reference evidence="2 3" key="1">
    <citation type="submission" date="2016-10" db="EMBL/GenBank/DDBJ databases">
        <authorList>
            <person name="de Groot N.N."/>
        </authorList>
    </citation>
    <scope>NUCLEOTIDE SEQUENCE [LARGE SCALE GENOMIC DNA]</scope>
    <source>
        <strain evidence="2 3">DSM 18180</strain>
    </source>
</reference>
<dbReference type="Gene3D" id="1.20.120.450">
    <property type="entry name" value="dinb family like domain"/>
    <property type="match status" value="1"/>
</dbReference>
<dbReference type="OrthoDB" id="9793216at2"/>
<dbReference type="Pfam" id="PF12867">
    <property type="entry name" value="DinB_2"/>
    <property type="match status" value="1"/>
</dbReference>
<dbReference type="InterPro" id="IPR034660">
    <property type="entry name" value="DinB/YfiT-like"/>
</dbReference>
<feature type="domain" description="DinB-like" evidence="1">
    <location>
        <begin position="37"/>
        <end position="167"/>
    </location>
</feature>
<proteinExistence type="predicted"/>
<protein>
    <submittedName>
        <fullName evidence="2">DinB superfamily protein</fullName>
    </submittedName>
</protein>
<sequence>MTRQDLVTEEYNPFYSTYINMLPKELDLIEGFEVGFNNVLDFFKSIPKEKLEYKYAEDKWTIKEVFQHIIDTERIFMYRCLRVARQDKTPLSGFEQNDYIMPSKANRKTIASLLEEYQVTRQSSIVLLKSFTSEDLKCIGISSGNVMSARSAAFSTIGHEIWHMNIISERYL</sequence>
<dbReference type="RefSeq" id="WP_072401400.1">
    <property type="nucleotide sequence ID" value="NZ_FPKV01000002.1"/>
</dbReference>
<dbReference type="AlphaFoldDB" id="A0A1K2IHK3"/>
<dbReference type="Proteomes" id="UP000182544">
    <property type="component" value="Unassembled WGS sequence"/>
</dbReference>
<accession>A0A1K2IHK3</accession>
<organism evidence="2 3">
    <name type="scientific">Flaviramulus basaltis</name>
    <dbReference type="NCBI Taxonomy" id="369401"/>
    <lineage>
        <taxon>Bacteria</taxon>
        <taxon>Pseudomonadati</taxon>
        <taxon>Bacteroidota</taxon>
        <taxon>Flavobacteriia</taxon>
        <taxon>Flavobacteriales</taxon>
        <taxon>Flavobacteriaceae</taxon>
        <taxon>Flaviramulus</taxon>
    </lineage>
</organism>
<dbReference type="EMBL" id="FPKV01000002">
    <property type="protein sequence ID" value="SFZ91924.1"/>
    <property type="molecule type" value="Genomic_DNA"/>
</dbReference>
<evidence type="ECO:0000313" key="3">
    <source>
        <dbReference type="Proteomes" id="UP000182544"/>
    </source>
</evidence>
<dbReference type="SUPFAM" id="SSF109854">
    <property type="entry name" value="DinB/YfiT-like putative metalloenzymes"/>
    <property type="match status" value="1"/>
</dbReference>
<dbReference type="InterPro" id="IPR024775">
    <property type="entry name" value="DinB-like"/>
</dbReference>
<name>A0A1K2IHK3_9FLAO</name>
<keyword evidence="3" id="KW-1185">Reference proteome</keyword>
<evidence type="ECO:0000259" key="1">
    <source>
        <dbReference type="Pfam" id="PF12867"/>
    </source>
</evidence>